<reference evidence="1 2" key="1">
    <citation type="journal article" date="2018" name="Genome Biol. Evol.">
        <title>Multiple Roots of Fruiting Body Formation in Amoebozoa.</title>
        <authorList>
            <person name="Hillmann F."/>
            <person name="Forbes G."/>
            <person name="Novohradska S."/>
            <person name="Ferling I."/>
            <person name="Riege K."/>
            <person name="Groth M."/>
            <person name="Westermann M."/>
            <person name="Marz M."/>
            <person name="Spaller T."/>
            <person name="Winckler T."/>
            <person name="Schaap P."/>
            <person name="Glockner G."/>
        </authorList>
    </citation>
    <scope>NUCLEOTIDE SEQUENCE [LARGE SCALE GENOMIC DNA]</scope>
    <source>
        <strain evidence="1 2">Jena</strain>
    </source>
</reference>
<evidence type="ECO:0000313" key="1">
    <source>
        <dbReference type="EMBL" id="PRP87387.1"/>
    </source>
</evidence>
<comment type="caution">
    <text evidence="1">The sequence shown here is derived from an EMBL/GenBank/DDBJ whole genome shotgun (WGS) entry which is preliminary data.</text>
</comment>
<protein>
    <submittedName>
        <fullName evidence="1">Uncharacterized protein</fullName>
    </submittedName>
</protein>
<organism evidence="1 2">
    <name type="scientific">Planoprotostelium fungivorum</name>
    <dbReference type="NCBI Taxonomy" id="1890364"/>
    <lineage>
        <taxon>Eukaryota</taxon>
        <taxon>Amoebozoa</taxon>
        <taxon>Evosea</taxon>
        <taxon>Variosea</taxon>
        <taxon>Cavosteliida</taxon>
        <taxon>Cavosteliaceae</taxon>
        <taxon>Planoprotostelium</taxon>
    </lineage>
</organism>
<dbReference type="EMBL" id="MDYQ01000020">
    <property type="protein sequence ID" value="PRP87387.1"/>
    <property type="molecule type" value="Genomic_DNA"/>
</dbReference>
<evidence type="ECO:0000313" key="2">
    <source>
        <dbReference type="Proteomes" id="UP000241769"/>
    </source>
</evidence>
<gene>
    <name evidence="1" type="ORF">PROFUN_00598</name>
</gene>
<name>A0A2P6NTT3_9EUKA</name>
<dbReference type="Proteomes" id="UP000241769">
    <property type="component" value="Unassembled WGS sequence"/>
</dbReference>
<proteinExistence type="predicted"/>
<keyword evidence="2" id="KW-1185">Reference proteome</keyword>
<dbReference type="AlphaFoldDB" id="A0A2P6NTT3"/>
<sequence length="58" mass="6389">MSLCIYYEPSWVWAGLPLSGLLKNGKATSLAVLRGLTTYLRYLSRGFAVFDPTDSMSA</sequence>
<dbReference type="InParanoid" id="A0A2P6NTT3"/>
<accession>A0A2P6NTT3</accession>